<name>A0A9N9D5N5_9GLOM</name>
<protein>
    <submittedName>
        <fullName evidence="1">6475_t:CDS:1</fullName>
    </submittedName>
</protein>
<dbReference type="AlphaFoldDB" id="A0A9N9D5N5"/>
<accession>A0A9N9D5N5</accession>
<sequence>SEHQLAEVTNRILDTLQDAWNNLAFSSEFSGFQSEGTYVNNIVLPTIRATLKDFPLENQLLSAVPKSRVARVQIEEVKDDQVGDQI</sequence>
<evidence type="ECO:0000313" key="1">
    <source>
        <dbReference type="EMBL" id="CAG8627809.1"/>
    </source>
</evidence>
<dbReference type="Proteomes" id="UP000789706">
    <property type="component" value="Unassembled WGS sequence"/>
</dbReference>
<feature type="non-terminal residue" evidence="1">
    <location>
        <position position="1"/>
    </location>
</feature>
<dbReference type="EMBL" id="CAJVPK010003494">
    <property type="protein sequence ID" value="CAG8627809.1"/>
    <property type="molecule type" value="Genomic_DNA"/>
</dbReference>
<keyword evidence="2" id="KW-1185">Reference proteome</keyword>
<gene>
    <name evidence="1" type="ORF">DEBURN_LOCUS10642</name>
</gene>
<comment type="caution">
    <text evidence="1">The sequence shown here is derived from an EMBL/GenBank/DDBJ whole genome shotgun (WGS) entry which is preliminary data.</text>
</comment>
<reference evidence="1" key="1">
    <citation type="submission" date="2021-06" db="EMBL/GenBank/DDBJ databases">
        <authorList>
            <person name="Kallberg Y."/>
            <person name="Tangrot J."/>
            <person name="Rosling A."/>
        </authorList>
    </citation>
    <scope>NUCLEOTIDE SEQUENCE</scope>
    <source>
        <strain evidence="1">AZ414A</strain>
    </source>
</reference>
<evidence type="ECO:0000313" key="2">
    <source>
        <dbReference type="Proteomes" id="UP000789706"/>
    </source>
</evidence>
<dbReference type="OrthoDB" id="2441748at2759"/>
<proteinExistence type="predicted"/>
<organism evidence="1 2">
    <name type="scientific">Diversispora eburnea</name>
    <dbReference type="NCBI Taxonomy" id="1213867"/>
    <lineage>
        <taxon>Eukaryota</taxon>
        <taxon>Fungi</taxon>
        <taxon>Fungi incertae sedis</taxon>
        <taxon>Mucoromycota</taxon>
        <taxon>Glomeromycotina</taxon>
        <taxon>Glomeromycetes</taxon>
        <taxon>Diversisporales</taxon>
        <taxon>Diversisporaceae</taxon>
        <taxon>Diversispora</taxon>
    </lineage>
</organism>